<organism evidence="3 4">
    <name type="scientific">Nelumbo nucifera</name>
    <name type="common">Sacred lotus</name>
    <dbReference type="NCBI Taxonomy" id="4432"/>
    <lineage>
        <taxon>Eukaryota</taxon>
        <taxon>Viridiplantae</taxon>
        <taxon>Streptophyta</taxon>
        <taxon>Embryophyta</taxon>
        <taxon>Tracheophyta</taxon>
        <taxon>Spermatophyta</taxon>
        <taxon>Magnoliopsida</taxon>
        <taxon>Proteales</taxon>
        <taxon>Nelumbonaceae</taxon>
        <taxon>Nelumbo</taxon>
    </lineage>
</organism>
<proteinExistence type="predicted"/>
<feature type="domain" description="PA" evidence="2">
    <location>
        <begin position="22"/>
        <end position="82"/>
    </location>
</feature>
<dbReference type="Gene3D" id="3.50.30.30">
    <property type="match status" value="1"/>
</dbReference>
<dbReference type="CDD" id="cd02120">
    <property type="entry name" value="PA_subtilisin_like"/>
    <property type="match status" value="1"/>
</dbReference>
<reference evidence="3 4" key="1">
    <citation type="journal article" date="2020" name="Mol. Biol. Evol.">
        <title>Distinct Expression and Methylation Patterns for Genes with Different Fates following a Single Whole-Genome Duplication in Flowering Plants.</title>
        <authorList>
            <person name="Shi T."/>
            <person name="Rahmani R.S."/>
            <person name="Gugger P.F."/>
            <person name="Wang M."/>
            <person name="Li H."/>
            <person name="Zhang Y."/>
            <person name="Li Z."/>
            <person name="Wang Q."/>
            <person name="Van de Peer Y."/>
            <person name="Marchal K."/>
            <person name="Chen J."/>
        </authorList>
    </citation>
    <scope>NUCLEOTIDE SEQUENCE [LARGE SCALE GENOMIC DNA]</scope>
    <source>
        <tissue evidence="3">Leaf</tissue>
    </source>
</reference>
<evidence type="ECO:0000313" key="3">
    <source>
        <dbReference type="EMBL" id="DAD20659.1"/>
    </source>
</evidence>
<evidence type="ECO:0000259" key="2">
    <source>
        <dbReference type="Pfam" id="PF02225"/>
    </source>
</evidence>
<sequence length="111" mass="11749">MHPIKRDSLYFTLHENCLDPSLVKGEIVVYDRGSCPQVAKGLVDKKAGGVGMILTNGVSNGEGLVGDAHLLPACAVGANEGDVVKSYISSSCFRQPQSHLVGPWSVSSPRQ</sequence>
<keyword evidence="4" id="KW-1185">Reference proteome</keyword>
<keyword evidence="1" id="KW-0325">Glycoprotein</keyword>
<dbReference type="Pfam" id="PF02225">
    <property type="entry name" value="PA"/>
    <property type="match status" value="1"/>
</dbReference>
<dbReference type="SUPFAM" id="SSF52025">
    <property type="entry name" value="PA domain"/>
    <property type="match status" value="1"/>
</dbReference>
<comment type="caution">
    <text evidence="3">The sequence shown here is derived from an EMBL/GenBank/DDBJ whole genome shotgun (WGS) entry which is preliminary data.</text>
</comment>
<dbReference type="EMBL" id="DUZY01000001">
    <property type="protein sequence ID" value="DAD20659.1"/>
    <property type="molecule type" value="Genomic_DNA"/>
</dbReference>
<gene>
    <name evidence="3" type="ORF">HUJ06_022122</name>
</gene>
<name>A0A822XNN0_NELNU</name>
<dbReference type="Proteomes" id="UP000607653">
    <property type="component" value="Unassembled WGS sequence"/>
</dbReference>
<evidence type="ECO:0000256" key="1">
    <source>
        <dbReference type="ARBA" id="ARBA00023180"/>
    </source>
</evidence>
<dbReference type="InterPro" id="IPR003137">
    <property type="entry name" value="PA_domain"/>
</dbReference>
<protein>
    <recommendedName>
        <fullName evidence="2">PA domain-containing protein</fullName>
    </recommendedName>
</protein>
<dbReference type="AlphaFoldDB" id="A0A822XNN0"/>
<dbReference type="InterPro" id="IPR046450">
    <property type="entry name" value="PA_dom_sf"/>
</dbReference>
<evidence type="ECO:0000313" key="4">
    <source>
        <dbReference type="Proteomes" id="UP000607653"/>
    </source>
</evidence>
<accession>A0A822XNN0</accession>